<protein>
    <recommendedName>
        <fullName evidence="12">Protein translocase subunit SecA</fullName>
        <ecNumber evidence="12">7.4.2.8</ecNumber>
    </recommendedName>
</protein>
<evidence type="ECO:0000256" key="11">
    <source>
        <dbReference type="ARBA" id="ARBA00023136"/>
    </source>
</evidence>
<dbReference type="GO" id="GO:0017038">
    <property type="term" value="P:protein import"/>
    <property type="evidence" value="ECO:0007669"/>
    <property type="project" value="InterPro"/>
</dbReference>
<gene>
    <name evidence="16" type="primary">secA2</name>
    <name evidence="12" type="synonym">secA</name>
    <name evidence="16" type="ORF">JFN88_01860</name>
</gene>
<dbReference type="GO" id="GO:0005829">
    <property type="term" value="C:cytosol"/>
    <property type="evidence" value="ECO:0007669"/>
    <property type="project" value="TreeGrafter"/>
</dbReference>
<feature type="binding site" evidence="12">
    <location>
        <begin position="87"/>
        <end position="91"/>
    </location>
    <ligand>
        <name>ATP</name>
        <dbReference type="ChEBI" id="CHEBI:30616"/>
    </ligand>
</feature>
<dbReference type="PROSITE" id="PS51192">
    <property type="entry name" value="HELICASE_ATP_BIND_1"/>
    <property type="match status" value="1"/>
</dbReference>
<keyword evidence="3 12" id="KW-0813">Transport</keyword>
<evidence type="ECO:0000256" key="4">
    <source>
        <dbReference type="ARBA" id="ARBA00022475"/>
    </source>
</evidence>
<comment type="caution">
    <text evidence="16">The sequence shown here is derived from an EMBL/GenBank/DDBJ whole genome shotgun (WGS) entry which is preliminary data.</text>
</comment>
<evidence type="ECO:0000256" key="2">
    <source>
        <dbReference type="ARBA" id="ARBA00007650"/>
    </source>
</evidence>
<reference evidence="16" key="1">
    <citation type="submission" date="2020-12" db="EMBL/GenBank/DDBJ databases">
        <authorList>
            <person name="Huq M.A."/>
        </authorList>
    </citation>
    <scope>NUCLEOTIDE SEQUENCE</scope>
    <source>
        <strain evidence="16">MAHUQ-46</strain>
    </source>
</reference>
<dbReference type="GO" id="GO:0043952">
    <property type="term" value="P:protein transport by the Sec complex"/>
    <property type="evidence" value="ECO:0007669"/>
    <property type="project" value="TreeGrafter"/>
</dbReference>
<dbReference type="Pfam" id="PF07517">
    <property type="entry name" value="SecA_DEAD"/>
    <property type="match status" value="1"/>
</dbReference>
<evidence type="ECO:0000256" key="7">
    <source>
        <dbReference type="ARBA" id="ARBA00022840"/>
    </source>
</evidence>
<dbReference type="HAMAP" id="MF_01382">
    <property type="entry name" value="SecA"/>
    <property type="match status" value="1"/>
</dbReference>
<feature type="domain" description="SecA family profile" evidence="15">
    <location>
        <begin position="1"/>
        <end position="554"/>
    </location>
</feature>
<dbReference type="GO" id="GO:0006605">
    <property type="term" value="P:protein targeting"/>
    <property type="evidence" value="ECO:0007669"/>
    <property type="project" value="UniProtKB-UniRule"/>
</dbReference>
<dbReference type="PROSITE" id="PS51194">
    <property type="entry name" value="HELICASE_CTER"/>
    <property type="match status" value="1"/>
</dbReference>
<dbReference type="InterPro" id="IPR011115">
    <property type="entry name" value="SecA_DEAD"/>
</dbReference>
<evidence type="ECO:0000313" key="17">
    <source>
        <dbReference type="Proteomes" id="UP000640274"/>
    </source>
</evidence>
<feature type="domain" description="Helicase C-terminal" evidence="14">
    <location>
        <begin position="398"/>
        <end position="579"/>
    </location>
</feature>
<comment type="subunit">
    <text evidence="12">Monomer and homodimer. Part of the essential Sec protein translocation apparatus which comprises SecA, SecYEG and auxiliary proteins SecDF. Other proteins may also be involved.</text>
</comment>
<dbReference type="CDD" id="cd17928">
    <property type="entry name" value="DEXDc_SecA"/>
    <property type="match status" value="1"/>
</dbReference>
<comment type="similarity">
    <text evidence="2 12">Belongs to the SecA family.</text>
</comment>
<comment type="subcellular location">
    <subcellularLocation>
        <location evidence="12">Cell membrane</location>
        <topology evidence="12">Peripheral membrane protein</topology>
        <orientation evidence="12">Cytoplasmic side</orientation>
    </subcellularLocation>
    <subcellularLocation>
        <location evidence="12">Cytoplasm</location>
    </subcellularLocation>
    <subcellularLocation>
        <location evidence="1">Membrane</location>
        <topology evidence="1">Peripheral membrane protein</topology>
    </subcellularLocation>
    <text evidence="12">Distribution is 50-50.</text>
</comment>
<keyword evidence="4 12" id="KW-1003">Cell membrane</keyword>
<dbReference type="Proteomes" id="UP000640274">
    <property type="component" value="Unassembled WGS sequence"/>
</dbReference>
<dbReference type="PANTHER" id="PTHR30612:SF0">
    <property type="entry name" value="CHLOROPLAST PROTEIN-TRANSPORTING ATPASE"/>
    <property type="match status" value="1"/>
</dbReference>
<dbReference type="GO" id="GO:0005524">
    <property type="term" value="F:ATP binding"/>
    <property type="evidence" value="ECO:0007669"/>
    <property type="project" value="UniProtKB-UniRule"/>
</dbReference>
<proteinExistence type="inferred from homology"/>
<dbReference type="Gene3D" id="3.90.1440.10">
    <property type="entry name" value="SecA, preprotein cross-linking domain"/>
    <property type="match status" value="1"/>
</dbReference>
<keyword evidence="5 12" id="KW-0963">Cytoplasm</keyword>
<organism evidence="16 17">
    <name type="scientific">Paenibacillus roseus</name>
    <dbReference type="NCBI Taxonomy" id="2798579"/>
    <lineage>
        <taxon>Bacteria</taxon>
        <taxon>Bacillati</taxon>
        <taxon>Bacillota</taxon>
        <taxon>Bacilli</taxon>
        <taxon>Bacillales</taxon>
        <taxon>Paenibacillaceae</taxon>
        <taxon>Paenibacillus</taxon>
    </lineage>
</organism>
<dbReference type="AlphaFoldDB" id="A0A934J3B2"/>
<feature type="domain" description="Helicase ATP-binding" evidence="13">
    <location>
        <begin position="71"/>
        <end position="376"/>
    </location>
</feature>
<dbReference type="InterPro" id="IPR000185">
    <property type="entry name" value="SecA"/>
</dbReference>
<dbReference type="InterPro" id="IPR011130">
    <property type="entry name" value="SecA_preprotein_X-link_dom"/>
</dbReference>
<keyword evidence="8 12" id="KW-0653">Protein transport</keyword>
<keyword evidence="7 12" id="KW-0067">ATP-binding</keyword>
<keyword evidence="9 12" id="KW-1278">Translocase</keyword>
<evidence type="ECO:0000256" key="1">
    <source>
        <dbReference type="ARBA" id="ARBA00004170"/>
    </source>
</evidence>
<dbReference type="GO" id="GO:0031522">
    <property type="term" value="C:cell envelope Sec protein transport complex"/>
    <property type="evidence" value="ECO:0007669"/>
    <property type="project" value="TreeGrafter"/>
</dbReference>
<dbReference type="PROSITE" id="PS51196">
    <property type="entry name" value="SECA_MOTOR_DEAD"/>
    <property type="match status" value="1"/>
</dbReference>
<dbReference type="EMBL" id="JAELUP010000004">
    <property type="protein sequence ID" value="MBJ6360066.1"/>
    <property type="molecule type" value="Genomic_DNA"/>
</dbReference>
<dbReference type="InterPro" id="IPR020937">
    <property type="entry name" value="SecA_CS"/>
</dbReference>
<dbReference type="InterPro" id="IPR027417">
    <property type="entry name" value="P-loop_NTPase"/>
</dbReference>
<dbReference type="InterPro" id="IPR001650">
    <property type="entry name" value="Helicase_C-like"/>
</dbReference>
<evidence type="ECO:0000256" key="12">
    <source>
        <dbReference type="HAMAP-Rule" id="MF_01382"/>
    </source>
</evidence>
<dbReference type="SUPFAM" id="SSF52540">
    <property type="entry name" value="P-loop containing nucleoside triphosphate hydrolases"/>
    <property type="match status" value="2"/>
</dbReference>
<keyword evidence="11 12" id="KW-0472">Membrane</keyword>
<dbReference type="InterPro" id="IPR014018">
    <property type="entry name" value="SecA_motor_DEAD"/>
</dbReference>
<dbReference type="SMART" id="SM00958">
    <property type="entry name" value="SecA_PP_bind"/>
    <property type="match status" value="1"/>
</dbReference>
<dbReference type="InterPro" id="IPR011116">
    <property type="entry name" value="SecA_Wing/Scaffold"/>
</dbReference>
<sequence length="767" mass="88664">MDLKKAISLINRKYDLLQNLSESEFVQQIRRLREEVAQQTRPEHVIYTATALVKEAVRRKMNVILHDEQLMGGYAMIRGNVTEMMTGEGKTLTSLIPLFWFGLQGRGVHMITVNPYLAERDYMQARDVLQLLDMSVGLNRSDLHMKEKQSVYACEVTYGTWSEFGFDYLRDHLVYDSGHQVQRPLAYAIIDEIDSVLIDEAKTPMIIAGKVKAAPDLYYICNKFVKGLRENRDYERDTETNQVMFTESGIRKIETVFMIDNLFDLDQTTVYHYLLQSLRSQVLMEADRDYLIAGGKVHIIDAFTGRVLEGREFSEGLHQAIEAKEGLALSEETRSNASITVQKYFSLYPKMVGMSGTIQTEREELRQIYGLDVMPIRTHRPVARKDAPDLIFATKEAKLQRLVKEITALHNHGTPVLVGTTSVQQSEELAERLSQTHLPCQVLNAKTEQEEAEIIGRAGRKSAITIATNMAGRGADIRLGEGVAELGGLHVIGLERHESRRIDMQLRGRSGRQGDPGASRFFISLEDELMVRFASEEAEARRESWKWGEDGASTPQLLRFVEMAQSRAEQQMYSIRNLLYKLDCVVHRQREWFYAQRENLLLTEHIEDVISRSVSHWIDDCVERLCPANRLPEEWKVRQLGQEFGLSSSIQVTDFMKPSDVSEQVTNIWRLDWVRFLEQAQQNWRSSWKERCLRLIDQCWIERMEVLGSIKEGIHFRAIEKRDLADVYEEEAYHLHLKFVRKYHRAITREVIQEMKMMPELSRIAFS</sequence>
<name>A0A934J3B2_9BACL</name>
<dbReference type="SUPFAM" id="SSF81767">
    <property type="entry name" value="Pre-protein crosslinking domain of SecA"/>
    <property type="match status" value="1"/>
</dbReference>
<feature type="binding site" evidence="12">
    <location>
        <position position="69"/>
    </location>
    <ligand>
        <name>ATP</name>
        <dbReference type="ChEBI" id="CHEBI:30616"/>
    </ligand>
</feature>
<dbReference type="GO" id="GO:0065002">
    <property type="term" value="P:intracellular protein transmembrane transport"/>
    <property type="evidence" value="ECO:0007669"/>
    <property type="project" value="UniProtKB-UniRule"/>
</dbReference>
<comment type="function">
    <text evidence="12">Part of the Sec protein translocase complex. Interacts with the SecYEG preprotein conducting channel. Has a central role in coupling the hydrolysis of ATP to the transfer of proteins into and across the cell membrane, serving as an ATP-driven molecular motor driving the stepwise translocation of polypeptide chains across the membrane.</text>
</comment>
<evidence type="ECO:0000256" key="10">
    <source>
        <dbReference type="ARBA" id="ARBA00023010"/>
    </source>
</evidence>
<dbReference type="PRINTS" id="PR00906">
    <property type="entry name" value="SECA"/>
</dbReference>
<evidence type="ECO:0000256" key="8">
    <source>
        <dbReference type="ARBA" id="ARBA00022927"/>
    </source>
</evidence>
<dbReference type="InterPro" id="IPR036266">
    <property type="entry name" value="SecA_Wing/Scaffold_sf"/>
</dbReference>
<dbReference type="PANTHER" id="PTHR30612">
    <property type="entry name" value="SECA INNER MEMBRANE COMPONENT OF SEC PROTEIN SECRETION SYSTEM"/>
    <property type="match status" value="1"/>
</dbReference>
<dbReference type="SMART" id="SM00957">
    <property type="entry name" value="SecA_DEAD"/>
    <property type="match status" value="1"/>
</dbReference>
<dbReference type="GO" id="GO:0005886">
    <property type="term" value="C:plasma membrane"/>
    <property type="evidence" value="ECO:0007669"/>
    <property type="project" value="UniProtKB-SubCell"/>
</dbReference>
<dbReference type="CDD" id="cd18803">
    <property type="entry name" value="SF2_C_secA"/>
    <property type="match status" value="1"/>
</dbReference>
<dbReference type="Pfam" id="PF07516">
    <property type="entry name" value="SecA_SW"/>
    <property type="match status" value="1"/>
</dbReference>
<evidence type="ECO:0000259" key="14">
    <source>
        <dbReference type="PROSITE" id="PS51194"/>
    </source>
</evidence>
<evidence type="ECO:0000256" key="5">
    <source>
        <dbReference type="ARBA" id="ARBA00022490"/>
    </source>
</evidence>
<comment type="catalytic activity">
    <reaction evidence="12">
        <text>ATP + H2O + cellular proteinSide 1 = ADP + phosphate + cellular proteinSide 2.</text>
        <dbReference type="EC" id="7.4.2.8"/>
    </reaction>
</comment>
<keyword evidence="10 12" id="KW-0811">Translocation</keyword>
<evidence type="ECO:0000259" key="13">
    <source>
        <dbReference type="PROSITE" id="PS51192"/>
    </source>
</evidence>
<evidence type="ECO:0000313" key="16">
    <source>
        <dbReference type="EMBL" id="MBJ6360066.1"/>
    </source>
</evidence>
<dbReference type="RefSeq" id="WP_199017590.1">
    <property type="nucleotide sequence ID" value="NZ_JAELUP010000004.1"/>
</dbReference>
<dbReference type="PROSITE" id="PS01312">
    <property type="entry name" value="SECA"/>
    <property type="match status" value="1"/>
</dbReference>
<feature type="binding site" evidence="12">
    <location>
        <position position="476"/>
    </location>
    <ligand>
        <name>ATP</name>
        <dbReference type="ChEBI" id="CHEBI:30616"/>
    </ligand>
</feature>
<evidence type="ECO:0000256" key="6">
    <source>
        <dbReference type="ARBA" id="ARBA00022741"/>
    </source>
</evidence>
<dbReference type="InterPro" id="IPR036670">
    <property type="entry name" value="SecA_X-link_sf"/>
</dbReference>
<accession>A0A934J3B2</accession>
<dbReference type="GO" id="GO:0008564">
    <property type="term" value="F:protein-exporting ATPase activity"/>
    <property type="evidence" value="ECO:0007669"/>
    <property type="project" value="UniProtKB-EC"/>
</dbReference>
<dbReference type="InterPro" id="IPR044722">
    <property type="entry name" value="SecA_SF2_C"/>
</dbReference>
<dbReference type="FunFam" id="3.40.50.300:FF:000429">
    <property type="entry name" value="Preprotein translocase subunit SecA"/>
    <property type="match status" value="1"/>
</dbReference>
<dbReference type="EC" id="7.4.2.8" evidence="12"/>
<dbReference type="Gene3D" id="1.10.3060.10">
    <property type="entry name" value="Helical scaffold and wing domains of SecA"/>
    <property type="match status" value="1"/>
</dbReference>
<evidence type="ECO:0000259" key="15">
    <source>
        <dbReference type="PROSITE" id="PS51196"/>
    </source>
</evidence>
<dbReference type="Pfam" id="PF01043">
    <property type="entry name" value="SecA_PP_bind"/>
    <property type="match status" value="1"/>
</dbReference>
<dbReference type="SUPFAM" id="SSF81886">
    <property type="entry name" value="Helical scaffold and wing domains of SecA"/>
    <property type="match status" value="1"/>
</dbReference>
<dbReference type="InterPro" id="IPR014001">
    <property type="entry name" value="Helicase_ATP-bd"/>
</dbReference>
<dbReference type="Gene3D" id="3.40.50.300">
    <property type="entry name" value="P-loop containing nucleotide triphosphate hydrolases"/>
    <property type="match status" value="3"/>
</dbReference>
<dbReference type="Pfam" id="PF21090">
    <property type="entry name" value="P-loop_SecA"/>
    <property type="match status" value="2"/>
</dbReference>
<keyword evidence="6 12" id="KW-0547">Nucleotide-binding</keyword>
<keyword evidence="17" id="KW-1185">Reference proteome</keyword>
<evidence type="ECO:0000256" key="3">
    <source>
        <dbReference type="ARBA" id="ARBA00022448"/>
    </source>
</evidence>
<evidence type="ECO:0000256" key="9">
    <source>
        <dbReference type="ARBA" id="ARBA00022967"/>
    </source>
</evidence>